<proteinExistence type="predicted"/>
<sequence>MWISPIAKSRHSSSGFDL</sequence>
<accession>A0ABR2A4P7</accession>
<organism evidence="1 2">
    <name type="scientific">Hibiscus sabdariffa</name>
    <name type="common">roselle</name>
    <dbReference type="NCBI Taxonomy" id="183260"/>
    <lineage>
        <taxon>Eukaryota</taxon>
        <taxon>Viridiplantae</taxon>
        <taxon>Streptophyta</taxon>
        <taxon>Embryophyta</taxon>
        <taxon>Tracheophyta</taxon>
        <taxon>Spermatophyta</taxon>
        <taxon>Magnoliopsida</taxon>
        <taxon>eudicotyledons</taxon>
        <taxon>Gunneridae</taxon>
        <taxon>Pentapetalae</taxon>
        <taxon>rosids</taxon>
        <taxon>malvids</taxon>
        <taxon>Malvales</taxon>
        <taxon>Malvaceae</taxon>
        <taxon>Malvoideae</taxon>
        <taxon>Hibiscus</taxon>
    </lineage>
</organism>
<gene>
    <name evidence="1" type="ORF">V6N12_038544</name>
</gene>
<name>A0ABR2A4P7_9ROSI</name>
<protein>
    <submittedName>
        <fullName evidence="1">Uncharacterized protein</fullName>
    </submittedName>
</protein>
<dbReference type="Proteomes" id="UP001472677">
    <property type="component" value="Unassembled WGS sequence"/>
</dbReference>
<keyword evidence="2" id="KW-1185">Reference proteome</keyword>
<evidence type="ECO:0000313" key="2">
    <source>
        <dbReference type="Proteomes" id="UP001472677"/>
    </source>
</evidence>
<dbReference type="EMBL" id="JBBPBM010001045">
    <property type="protein sequence ID" value="KAK8487933.1"/>
    <property type="molecule type" value="Genomic_DNA"/>
</dbReference>
<reference evidence="1 2" key="1">
    <citation type="journal article" date="2024" name="G3 (Bethesda)">
        <title>Genome assembly of Hibiscus sabdariffa L. provides insights into metabolisms of medicinal natural products.</title>
        <authorList>
            <person name="Kim T."/>
        </authorList>
    </citation>
    <scope>NUCLEOTIDE SEQUENCE [LARGE SCALE GENOMIC DNA]</scope>
    <source>
        <strain evidence="1">TK-2024</strain>
        <tissue evidence="1">Old leaves</tissue>
    </source>
</reference>
<comment type="caution">
    <text evidence="1">The sequence shown here is derived from an EMBL/GenBank/DDBJ whole genome shotgun (WGS) entry which is preliminary data.</text>
</comment>
<evidence type="ECO:0000313" key="1">
    <source>
        <dbReference type="EMBL" id="KAK8487933.1"/>
    </source>
</evidence>
<feature type="non-terminal residue" evidence="1">
    <location>
        <position position="18"/>
    </location>
</feature>